<keyword evidence="1" id="KW-0812">Transmembrane</keyword>
<dbReference type="OrthoDB" id="8193498at2759"/>
<sequence>MDDQKSLNLFERVYKFRCRKHMLSPTEEKKSRKMLKSLGHPSVVSLLRRKVQSSMSIRTCYDVRNKITGAYNPIVKRDGPSIVRNGDPAFFTKPTFEEQMKVDRTQSVGENFGVIPTKWEKFLLVITKLYQCQGDIPLYVSGGTMNRMHDRLRILSTFLAVCGFFSLFFYCHSLNVTKIMQDRESGVRV</sequence>
<gene>
    <name evidence="2" type="ORF">ANCDUO_10755</name>
</gene>
<evidence type="ECO:0000313" key="3">
    <source>
        <dbReference type="Proteomes" id="UP000054047"/>
    </source>
</evidence>
<keyword evidence="1" id="KW-1133">Transmembrane helix</keyword>
<keyword evidence="3" id="KW-1185">Reference proteome</keyword>
<evidence type="ECO:0000313" key="2">
    <source>
        <dbReference type="EMBL" id="KIH59029.1"/>
    </source>
</evidence>
<dbReference type="EMBL" id="KN732424">
    <property type="protein sequence ID" value="KIH59029.1"/>
    <property type="molecule type" value="Genomic_DNA"/>
</dbReference>
<accession>A0A0C2GJI3</accession>
<proteinExistence type="predicted"/>
<name>A0A0C2GJI3_9BILA</name>
<evidence type="ECO:0000256" key="1">
    <source>
        <dbReference type="SAM" id="Phobius"/>
    </source>
</evidence>
<dbReference type="AlphaFoldDB" id="A0A0C2GJI3"/>
<reference evidence="2 3" key="1">
    <citation type="submission" date="2013-12" db="EMBL/GenBank/DDBJ databases">
        <title>Draft genome of the parsitic nematode Ancylostoma duodenale.</title>
        <authorList>
            <person name="Mitreva M."/>
        </authorList>
    </citation>
    <scope>NUCLEOTIDE SEQUENCE [LARGE SCALE GENOMIC DNA]</scope>
    <source>
        <strain evidence="2 3">Zhejiang</strain>
    </source>
</reference>
<dbReference type="Proteomes" id="UP000054047">
    <property type="component" value="Unassembled WGS sequence"/>
</dbReference>
<feature type="transmembrane region" description="Helical" evidence="1">
    <location>
        <begin position="152"/>
        <end position="170"/>
    </location>
</feature>
<keyword evidence="1" id="KW-0472">Membrane</keyword>
<protein>
    <submittedName>
        <fullName evidence="2">Uncharacterized protein</fullName>
    </submittedName>
</protein>
<organism evidence="2 3">
    <name type="scientific">Ancylostoma duodenale</name>
    <dbReference type="NCBI Taxonomy" id="51022"/>
    <lineage>
        <taxon>Eukaryota</taxon>
        <taxon>Metazoa</taxon>
        <taxon>Ecdysozoa</taxon>
        <taxon>Nematoda</taxon>
        <taxon>Chromadorea</taxon>
        <taxon>Rhabditida</taxon>
        <taxon>Rhabditina</taxon>
        <taxon>Rhabditomorpha</taxon>
        <taxon>Strongyloidea</taxon>
        <taxon>Ancylostomatidae</taxon>
        <taxon>Ancylostomatinae</taxon>
        <taxon>Ancylostoma</taxon>
    </lineage>
</organism>